<evidence type="ECO:0000313" key="2">
    <source>
        <dbReference type="Proteomes" id="UP000283003"/>
    </source>
</evidence>
<name>A0A437H085_9SPHN</name>
<protein>
    <submittedName>
        <fullName evidence="1">SDR family NAD(P)-dependent oxidoreductase</fullName>
    </submittedName>
</protein>
<evidence type="ECO:0000313" key="1">
    <source>
        <dbReference type="EMBL" id="RVQ69027.1"/>
    </source>
</evidence>
<dbReference type="InterPro" id="IPR002347">
    <property type="entry name" value="SDR_fam"/>
</dbReference>
<dbReference type="PANTHER" id="PTHR43544:SF12">
    <property type="entry name" value="NAD(P)-BINDING ROSSMANN-FOLD SUPERFAMILY PROTEIN"/>
    <property type="match status" value="1"/>
</dbReference>
<keyword evidence="2" id="KW-1185">Reference proteome</keyword>
<organism evidence="1 2">
    <name type="scientific">Croceicoccus ponticola</name>
    <dbReference type="NCBI Taxonomy" id="2217664"/>
    <lineage>
        <taxon>Bacteria</taxon>
        <taxon>Pseudomonadati</taxon>
        <taxon>Pseudomonadota</taxon>
        <taxon>Alphaproteobacteria</taxon>
        <taxon>Sphingomonadales</taxon>
        <taxon>Erythrobacteraceae</taxon>
        <taxon>Croceicoccus</taxon>
    </lineage>
</organism>
<proteinExistence type="predicted"/>
<dbReference type="Pfam" id="PF00106">
    <property type="entry name" value="adh_short"/>
    <property type="match status" value="1"/>
</dbReference>
<reference evidence="1 2" key="1">
    <citation type="submission" date="2018-12" db="EMBL/GenBank/DDBJ databases">
        <title>Croceicoccus ponticola sp. nov., a lipolytic bacterium isolated from seawater.</title>
        <authorList>
            <person name="Yoon J.-H."/>
        </authorList>
    </citation>
    <scope>NUCLEOTIDE SEQUENCE [LARGE SCALE GENOMIC DNA]</scope>
    <source>
        <strain evidence="1 2">GM-16</strain>
    </source>
</reference>
<dbReference type="OrthoDB" id="9785826at2"/>
<dbReference type="GO" id="GO:0005737">
    <property type="term" value="C:cytoplasm"/>
    <property type="evidence" value="ECO:0007669"/>
    <property type="project" value="TreeGrafter"/>
</dbReference>
<dbReference type="Gene3D" id="3.40.50.720">
    <property type="entry name" value="NAD(P)-binding Rossmann-like Domain"/>
    <property type="match status" value="1"/>
</dbReference>
<dbReference type="InterPro" id="IPR036291">
    <property type="entry name" value="NAD(P)-bd_dom_sf"/>
</dbReference>
<sequence>MRCAVFGAGGGIGAALVARLEARDDVSVVYSGSRSQAVPDSGKRRSFRFDLTNEASIADAAETMVRNGPLDLVIVATGILQDEPAIRPERTWSAIDPDAMARVFAINATGPAVVAKHMLPRLSREGAAKFAVLSARVGSIGDNRLGGWHAYRASKAALNMLVRNFAIELGRRNPGALAVVLHPGTVDTSLSAPFQANVGPEKLFDADRAAMQLLNVLESLSPAQSGSFFAWDGSPIPW</sequence>
<accession>A0A437H085</accession>
<dbReference type="RefSeq" id="WP_127611213.1">
    <property type="nucleotide sequence ID" value="NZ_RXOL01000001.1"/>
</dbReference>
<dbReference type="PRINTS" id="PR00081">
    <property type="entry name" value="GDHRDH"/>
</dbReference>
<comment type="caution">
    <text evidence="1">The sequence shown here is derived from an EMBL/GenBank/DDBJ whole genome shotgun (WGS) entry which is preliminary data.</text>
</comment>
<dbReference type="AlphaFoldDB" id="A0A437H085"/>
<gene>
    <name evidence="1" type="ORF">EKN06_02100</name>
</gene>
<dbReference type="EMBL" id="RXOL01000001">
    <property type="protein sequence ID" value="RVQ69027.1"/>
    <property type="molecule type" value="Genomic_DNA"/>
</dbReference>
<dbReference type="Proteomes" id="UP000283003">
    <property type="component" value="Unassembled WGS sequence"/>
</dbReference>
<dbReference type="GO" id="GO:0016491">
    <property type="term" value="F:oxidoreductase activity"/>
    <property type="evidence" value="ECO:0007669"/>
    <property type="project" value="TreeGrafter"/>
</dbReference>
<dbReference type="InterPro" id="IPR051468">
    <property type="entry name" value="Fungal_SecMetab_SDRs"/>
</dbReference>
<dbReference type="PANTHER" id="PTHR43544">
    <property type="entry name" value="SHORT-CHAIN DEHYDROGENASE/REDUCTASE"/>
    <property type="match status" value="1"/>
</dbReference>
<dbReference type="SUPFAM" id="SSF51735">
    <property type="entry name" value="NAD(P)-binding Rossmann-fold domains"/>
    <property type="match status" value="1"/>
</dbReference>